<dbReference type="EMBL" id="VTOW01000005">
    <property type="protein sequence ID" value="NKE73191.1"/>
    <property type="molecule type" value="Genomic_DNA"/>
</dbReference>
<accession>A0A7X6ID42</accession>
<dbReference type="SUPFAM" id="SSF109604">
    <property type="entry name" value="HD-domain/PDEase-like"/>
    <property type="match status" value="1"/>
</dbReference>
<feature type="domain" description="HD-GYP" evidence="9">
    <location>
        <begin position="293"/>
        <end position="487"/>
    </location>
</feature>
<evidence type="ECO:0000256" key="4">
    <source>
        <dbReference type="ARBA" id="ARBA00023012"/>
    </source>
</evidence>
<dbReference type="SMART" id="SM00471">
    <property type="entry name" value="HDc"/>
    <property type="match status" value="1"/>
</dbReference>
<proteinExistence type="predicted"/>
<dbReference type="InterPro" id="IPR029016">
    <property type="entry name" value="GAF-like_dom_sf"/>
</dbReference>
<sequence length="487" mass="54292">MAHEKILVVDDEANIRLLCSEILTRHEYLPTCVDSPHMALRAVEEENFDLLMTDISMPEMDGLQLLQSVREFQQDLPAIIITGHGRLDQAIHSLHLGAQAFIVKPFTQQELLQAIQETLEKNRLTKENLRLKLLMPLFEISQNLLLEVNPTALFEQIVNVASKETKSDQAILSLRDDVSGALEIKASFPPLDLGSDGIDLFKKIGQKTIEGMEAIIHVEGGKLDGECSELLERCGFSSLVSIPLSYQGKVPAVLSLFKRVDNISYNQSDIELISILSGQAAIAIENAKLFDQLERSHFESMKALAQAIEAKDLYTRGHCDRMVEYALAIAERLGLSAEEKKHLGYGAALHDIGKIGIHELILNKSGKLTDKEYEIMKAHPMLGAEIIKGVDFLSPVVPMIYYHQERYDGKGYPEGLSGEQIPIGARIIAILDTFDAMTSDRPYRKALPMEVAFAELRRCTGTQFDPTIVETLIKIIQEDPQNSSHAH</sequence>
<evidence type="ECO:0000256" key="7">
    <source>
        <dbReference type="PROSITE-ProRule" id="PRU00169"/>
    </source>
</evidence>
<dbReference type="AlphaFoldDB" id="A0A7X6ID42"/>
<dbReference type="InterPro" id="IPR001789">
    <property type="entry name" value="Sig_transdc_resp-reg_receiver"/>
</dbReference>
<evidence type="ECO:0000256" key="6">
    <source>
        <dbReference type="ARBA" id="ARBA00023163"/>
    </source>
</evidence>
<evidence type="ECO:0000256" key="5">
    <source>
        <dbReference type="ARBA" id="ARBA00023015"/>
    </source>
</evidence>
<dbReference type="Pfam" id="PF13185">
    <property type="entry name" value="GAF_2"/>
    <property type="match status" value="1"/>
</dbReference>
<dbReference type="Gene3D" id="1.10.3210.10">
    <property type="entry name" value="Hypothetical protein af1432"/>
    <property type="match status" value="1"/>
</dbReference>
<reference evidence="10 11" key="1">
    <citation type="journal article" date="2020" name="Nature">
        <title>Bacterial chemolithoautotrophy via manganese oxidation.</title>
        <authorList>
            <person name="Yu H."/>
            <person name="Leadbetter J.R."/>
        </authorList>
    </citation>
    <scope>NUCLEOTIDE SEQUENCE [LARGE SCALE GENOMIC DNA]</scope>
    <source>
        <strain evidence="10 11">Mn-1</strain>
    </source>
</reference>
<dbReference type="GO" id="GO:0016301">
    <property type="term" value="F:kinase activity"/>
    <property type="evidence" value="ECO:0007669"/>
    <property type="project" value="UniProtKB-KW"/>
</dbReference>
<dbReference type="GO" id="GO:0000160">
    <property type="term" value="P:phosphorelay signal transduction system"/>
    <property type="evidence" value="ECO:0007669"/>
    <property type="project" value="UniProtKB-KW"/>
</dbReference>
<feature type="domain" description="Response regulatory" evidence="8">
    <location>
        <begin position="5"/>
        <end position="119"/>
    </location>
</feature>
<gene>
    <name evidence="10" type="ORF">MNODULE_20760</name>
</gene>
<comment type="caution">
    <text evidence="10">The sequence shown here is derived from an EMBL/GenBank/DDBJ whole genome shotgun (WGS) entry which is preliminary data.</text>
</comment>
<keyword evidence="1 7" id="KW-0597">Phosphoprotein</keyword>
<dbReference type="InterPro" id="IPR011006">
    <property type="entry name" value="CheY-like_superfamily"/>
</dbReference>
<dbReference type="Gene3D" id="3.40.50.2300">
    <property type="match status" value="1"/>
</dbReference>
<evidence type="ECO:0000313" key="11">
    <source>
        <dbReference type="Proteomes" id="UP000534783"/>
    </source>
</evidence>
<dbReference type="PROSITE" id="PS51832">
    <property type="entry name" value="HD_GYP"/>
    <property type="match status" value="1"/>
</dbReference>
<evidence type="ECO:0000256" key="1">
    <source>
        <dbReference type="ARBA" id="ARBA00022553"/>
    </source>
</evidence>
<evidence type="ECO:0000256" key="2">
    <source>
        <dbReference type="ARBA" id="ARBA00022679"/>
    </source>
</evidence>
<dbReference type="SUPFAM" id="SSF55781">
    <property type="entry name" value="GAF domain-like"/>
    <property type="match status" value="1"/>
</dbReference>
<dbReference type="SMART" id="SM00065">
    <property type="entry name" value="GAF"/>
    <property type="match status" value="1"/>
</dbReference>
<evidence type="ECO:0000259" key="9">
    <source>
        <dbReference type="PROSITE" id="PS51832"/>
    </source>
</evidence>
<dbReference type="InterPro" id="IPR003607">
    <property type="entry name" value="HD/PDEase_dom"/>
</dbReference>
<dbReference type="Pfam" id="PF13487">
    <property type="entry name" value="HD_5"/>
    <property type="match status" value="1"/>
</dbReference>
<organism evidence="10 11">
    <name type="scientific">Candidatus Manganitrophus noduliformans</name>
    <dbReference type="NCBI Taxonomy" id="2606439"/>
    <lineage>
        <taxon>Bacteria</taxon>
        <taxon>Pseudomonadati</taxon>
        <taxon>Nitrospirota</taxon>
        <taxon>Nitrospiria</taxon>
        <taxon>Candidatus Troglogloeales</taxon>
        <taxon>Candidatus Manganitrophaceae</taxon>
        <taxon>Candidatus Manganitrophus</taxon>
    </lineage>
</organism>
<dbReference type="RefSeq" id="WP_168063128.1">
    <property type="nucleotide sequence ID" value="NZ_VTOW01000005.1"/>
</dbReference>
<dbReference type="CDD" id="cd00077">
    <property type="entry name" value="HDc"/>
    <property type="match status" value="1"/>
</dbReference>
<feature type="modified residue" description="4-aspartylphosphate" evidence="7">
    <location>
        <position position="54"/>
    </location>
</feature>
<keyword evidence="3" id="KW-0418">Kinase</keyword>
<keyword evidence="11" id="KW-1185">Reference proteome</keyword>
<dbReference type="PANTHER" id="PTHR45228">
    <property type="entry name" value="CYCLIC DI-GMP PHOSPHODIESTERASE TM_0186-RELATED"/>
    <property type="match status" value="1"/>
</dbReference>
<dbReference type="InterPro" id="IPR052020">
    <property type="entry name" value="Cyclic_di-GMP/3'3'-cGAMP_PDE"/>
</dbReference>
<dbReference type="SUPFAM" id="SSF52172">
    <property type="entry name" value="CheY-like"/>
    <property type="match status" value="1"/>
</dbReference>
<evidence type="ECO:0000256" key="3">
    <source>
        <dbReference type="ARBA" id="ARBA00022777"/>
    </source>
</evidence>
<dbReference type="InterPro" id="IPR003018">
    <property type="entry name" value="GAF"/>
</dbReference>
<name>A0A7X6ID42_9BACT</name>
<evidence type="ECO:0000313" key="10">
    <source>
        <dbReference type="EMBL" id="NKE73191.1"/>
    </source>
</evidence>
<evidence type="ECO:0000259" key="8">
    <source>
        <dbReference type="PROSITE" id="PS50110"/>
    </source>
</evidence>
<dbReference type="Gene3D" id="3.30.450.40">
    <property type="match status" value="1"/>
</dbReference>
<dbReference type="FunFam" id="3.40.50.2300:FF:000018">
    <property type="entry name" value="DNA-binding transcriptional regulator NtrC"/>
    <property type="match status" value="1"/>
</dbReference>
<dbReference type="SMART" id="SM00448">
    <property type="entry name" value="REC"/>
    <property type="match status" value="1"/>
</dbReference>
<keyword evidence="2" id="KW-0808">Transferase</keyword>
<keyword evidence="4" id="KW-0902">Two-component regulatory system</keyword>
<keyword evidence="5" id="KW-0805">Transcription regulation</keyword>
<dbReference type="Proteomes" id="UP000534783">
    <property type="component" value="Unassembled WGS sequence"/>
</dbReference>
<dbReference type="InterPro" id="IPR037522">
    <property type="entry name" value="HD_GYP_dom"/>
</dbReference>
<protein>
    <submittedName>
        <fullName evidence="10">Response regulator</fullName>
    </submittedName>
</protein>
<dbReference type="Pfam" id="PF00072">
    <property type="entry name" value="Response_reg"/>
    <property type="match status" value="1"/>
</dbReference>
<dbReference type="PROSITE" id="PS50110">
    <property type="entry name" value="RESPONSE_REGULATORY"/>
    <property type="match status" value="1"/>
</dbReference>
<keyword evidence="6" id="KW-0804">Transcription</keyword>